<evidence type="ECO:0000256" key="1">
    <source>
        <dbReference type="SAM" id="MobiDB-lite"/>
    </source>
</evidence>
<reference evidence="2 3" key="1">
    <citation type="journal article" date="2020" name="Mol. Biol. Evol.">
        <title>Interspecific Gene Flow and the Evolution of Specialization in Black and White Rhinoceros.</title>
        <authorList>
            <person name="Moodley Y."/>
            <person name="Westbury M.V."/>
            <person name="Russo I.M."/>
            <person name="Gopalakrishnan S."/>
            <person name="Rakotoarivelo A."/>
            <person name="Olsen R.A."/>
            <person name="Prost S."/>
            <person name="Tunstall T."/>
            <person name="Ryder O.A."/>
            <person name="Dalen L."/>
            <person name="Bruford M.W."/>
        </authorList>
    </citation>
    <scope>NUCLEOTIDE SEQUENCE [LARGE SCALE GENOMIC DNA]</scope>
    <source>
        <strain evidence="2">SBR-YM</strain>
        <tissue evidence="2">Skin</tissue>
    </source>
</reference>
<keyword evidence="3" id="KW-1185">Reference proteome</keyword>
<protein>
    <submittedName>
        <fullName evidence="2">Uncharacterized protein</fullName>
    </submittedName>
</protein>
<accession>A0A7J7E5H1</accession>
<name>A0A7J7E5H1_DICBM</name>
<sequence length="100" mass="11173">MKTDKRTRPSSAKENAQERHQRSRLQAAPPRSSSGLPRRRKRQVNDITCDAQSFSHVPSLPPPGRPRQTRTRNSASGRRSSLPTMLCGSDLSQRPRLGGE</sequence>
<dbReference type="Proteomes" id="UP000551758">
    <property type="component" value="Unassembled WGS sequence"/>
</dbReference>
<comment type="caution">
    <text evidence="2">The sequence shown here is derived from an EMBL/GenBank/DDBJ whole genome shotgun (WGS) entry which is preliminary data.</text>
</comment>
<gene>
    <name evidence="2" type="ORF">HPG69_004745</name>
</gene>
<dbReference type="AlphaFoldDB" id="A0A7J7E5H1"/>
<evidence type="ECO:0000313" key="2">
    <source>
        <dbReference type="EMBL" id="KAF5910656.1"/>
    </source>
</evidence>
<dbReference type="EMBL" id="JACDTQ010004070">
    <property type="protein sequence ID" value="KAF5910656.1"/>
    <property type="molecule type" value="Genomic_DNA"/>
</dbReference>
<proteinExistence type="predicted"/>
<feature type="region of interest" description="Disordered" evidence="1">
    <location>
        <begin position="1"/>
        <end position="100"/>
    </location>
</feature>
<evidence type="ECO:0000313" key="3">
    <source>
        <dbReference type="Proteomes" id="UP000551758"/>
    </source>
</evidence>
<feature type="compositionally biased region" description="Polar residues" evidence="1">
    <location>
        <begin position="73"/>
        <end position="83"/>
    </location>
</feature>
<organism evidence="2 3">
    <name type="scientific">Diceros bicornis minor</name>
    <name type="common">South-central black rhinoceros</name>
    <dbReference type="NCBI Taxonomy" id="77932"/>
    <lineage>
        <taxon>Eukaryota</taxon>
        <taxon>Metazoa</taxon>
        <taxon>Chordata</taxon>
        <taxon>Craniata</taxon>
        <taxon>Vertebrata</taxon>
        <taxon>Euteleostomi</taxon>
        <taxon>Mammalia</taxon>
        <taxon>Eutheria</taxon>
        <taxon>Laurasiatheria</taxon>
        <taxon>Perissodactyla</taxon>
        <taxon>Rhinocerotidae</taxon>
        <taxon>Diceros</taxon>
    </lineage>
</organism>